<comment type="caution">
    <text evidence="4">The sequence shown here is derived from an EMBL/GenBank/DDBJ whole genome shotgun (WGS) entry which is preliminary data.</text>
</comment>
<dbReference type="CDD" id="cd05233">
    <property type="entry name" value="SDR_c"/>
    <property type="match status" value="1"/>
</dbReference>
<dbReference type="PRINTS" id="PR00081">
    <property type="entry name" value="GDHRDH"/>
</dbReference>
<feature type="domain" description="Ketoreductase" evidence="3">
    <location>
        <begin position="7"/>
        <end position="156"/>
    </location>
</feature>
<organism evidence="4 5">
    <name type="scientific">Sphingomonas koreensis</name>
    <dbReference type="NCBI Taxonomy" id="93064"/>
    <lineage>
        <taxon>Bacteria</taxon>
        <taxon>Pseudomonadati</taxon>
        <taxon>Pseudomonadota</taxon>
        <taxon>Alphaproteobacteria</taxon>
        <taxon>Sphingomonadales</taxon>
        <taxon>Sphingomonadaceae</taxon>
        <taxon>Sphingomonas</taxon>
    </lineage>
</organism>
<sequence>MIDLTGKSIIVTGAASGIGRAAALLLSSLGARVTLGDRTEDAGAALVEEIAAAGGSAQFVRCDVTNEDDVEQLVASTVSRWGRLDGAFNNAGLPNTGKDLHELSWDEMERVYSVNVKGVFLCLKYEIREMLRTGGGSIVNTASASSLVAFPQAADYVSSKHAVLGLTRTAALDYAQRNIRVNCIMPGTVHTPMLDALFATAPETKAFLESRIPMGRLGKPEEMADTVAWMLSDRASYVTGAGVSIDGAYTAT</sequence>
<reference evidence="4 5" key="1">
    <citation type="submission" date="2018-07" db="EMBL/GenBank/DDBJ databases">
        <title>Genomic and Epidemiologic Investigation of an Indolent Hospital Outbreak.</title>
        <authorList>
            <person name="Johnson R.C."/>
            <person name="Deming C."/>
            <person name="Conlan S."/>
            <person name="Zellmer C.J."/>
            <person name="Michelin A.V."/>
            <person name="Lee-Lin S."/>
            <person name="Thomas P.J."/>
            <person name="Park M."/>
            <person name="Weingarten R.A."/>
            <person name="Less J."/>
            <person name="Dekker J.P."/>
            <person name="Frank K.M."/>
            <person name="Musser K.A."/>
            <person name="Mcquiston J.R."/>
            <person name="Henderson D.K."/>
            <person name="Lau A.F."/>
            <person name="Palmore T.N."/>
            <person name="Segre J.A."/>
        </authorList>
    </citation>
    <scope>NUCLEOTIDE SEQUENCE [LARGE SCALE GENOMIC DNA]</scope>
    <source>
        <strain evidence="4 5">SK-CDC1_0717</strain>
    </source>
</reference>
<dbReference type="SUPFAM" id="SSF51735">
    <property type="entry name" value="NAD(P)-binding Rossmann-fold domains"/>
    <property type="match status" value="1"/>
</dbReference>
<dbReference type="InterPro" id="IPR020904">
    <property type="entry name" value="Sc_DH/Rdtase_CS"/>
</dbReference>
<dbReference type="AlphaFoldDB" id="A0A430G1R4"/>
<dbReference type="GO" id="GO:0016491">
    <property type="term" value="F:oxidoreductase activity"/>
    <property type="evidence" value="ECO:0007669"/>
    <property type="project" value="UniProtKB-KW"/>
</dbReference>
<evidence type="ECO:0000313" key="5">
    <source>
        <dbReference type="Proteomes" id="UP000287746"/>
    </source>
</evidence>
<accession>A0A430G1R4</accession>
<name>A0A430G1R4_9SPHN</name>
<protein>
    <submittedName>
        <fullName evidence="4">SDR family NAD(P)-dependent oxidoreductase</fullName>
    </submittedName>
</protein>
<proteinExistence type="inferred from homology"/>
<dbReference type="InterPro" id="IPR057326">
    <property type="entry name" value="KR_dom"/>
</dbReference>
<dbReference type="Gene3D" id="3.40.50.720">
    <property type="entry name" value="NAD(P)-binding Rossmann-like Domain"/>
    <property type="match status" value="1"/>
</dbReference>
<evidence type="ECO:0000313" key="4">
    <source>
        <dbReference type="EMBL" id="RSY82025.1"/>
    </source>
</evidence>
<dbReference type="Proteomes" id="UP000287746">
    <property type="component" value="Unassembled WGS sequence"/>
</dbReference>
<dbReference type="SMART" id="SM00822">
    <property type="entry name" value="PKS_KR"/>
    <property type="match status" value="1"/>
</dbReference>
<dbReference type="EMBL" id="QQYZ01000013">
    <property type="protein sequence ID" value="RSY82025.1"/>
    <property type="molecule type" value="Genomic_DNA"/>
</dbReference>
<comment type="similarity">
    <text evidence="1">Belongs to the short-chain dehydrogenases/reductases (SDR) family.</text>
</comment>
<evidence type="ECO:0000259" key="3">
    <source>
        <dbReference type="SMART" id="SM00822"/>
    </source>
</evidence>
<gene>
    <name evidence="4" type="ORF">DAH66_14245</name>
</gene>
<dbReference type="PANTHER" id="PTHR24321">
    <property type="entry name" value="DEHYDROGENASES, SHORT CHAIN"/>
    <property type="match status" value="1"/>
</dbReference>
<dbReference type="RefSeq" id="WP_126004906.1">
    <property type="nucleotide sequence ID" value="NZ_QQYZ01000013.1"/>
</dbReference>
<dbReference type="Pfam" id="PF13561">
    <property type="entry name" value="adh_short_C2"/>
    <property type="match status" value="1"/>
</dbReference>
<evidence type="ECO:0000256" key="1">
    <source>
        <dbReference type="ARBA" id="ARBA00006484"/>
    </source>
</evidence>
<dbReference type="InterPro" id="IPR036291">
    <property type="entry name" value="NAD(P)-bd_dom_sf"/>
</dbReference>
<dbReference type="PANTHER" id="PTHR24321:SF11">
    <property type="entry name" value="BLR0893 PROTEIN"/>
    <property type="match status" value="1"/>
</dbReference>
<dbReference type="InterPro" id="IPR002347">
    <property type="entry name" value="SDR_fam"/>
</dbReference>
<keyword evidence="2" id="KW-0560">Oxidoreductase</keyword>
<dbReference type="NCBIfam" id="NF005559">
    <property type="entry name" value="PRK07231.1"/>
    <property type="match status" value="1"/>
</dbReference>
<dbReference type="PRINTS" id="PR00080">
    <property type="entry name" value="SDRFAMILY"/>
</dbReference>
<dbReference type="FunFam" id="3.40.50.720:FF:000084">
    <property type="entry name" value="Short-chain dehydrogenase reductase"/>
    <property type="match status" value="1"/>
</dbReference>
<dbReference type="PROSITE" id="PS00061">
    <property type="entry name" value="ADH_SHORT"/>
    <property type="match status" value="1"/>
</dbReference>
<evidence type="ECO:0000256" key="2">
    <source>
        <dbReference type="ARBA" id="ARBA00023002"/>
    </source>
</evidence>